<keyword evidence="2" id="KW-1185">Reference proteome</keyword>
<organism evidence="1 2">
    <name type="scientific">Alishewanella aestuarii B11</name>
    <dbReference type="NCBI Taxonomy" id="1197174"/>
    <lineage>
        <taxon>Bacteria</taxon>
        <taxon>Pseudomonadati</taxon>
        <taxon>Pseudomonadota</taxon>
        <taxon>Gammaproteobacteria</taxon>
        <taxon>Alteromonadales</taxon>
        <taxon>Alteromonadaceae</taxon>
        <taxon>Alishewanella</taxon>
    </lineage>
</organism>
<dbReference type="AlphaFoldDB" id="J2ID91"/>
<comment type="caution">
    <text evidence="1">The sequence shown here is derived from an EMBL/GenBank/DDBJ whole genome shotgun (WGS) entry which is preliminary data.</text>
</comment>
<dbReference type="EMBL" id="ALAB01000027">
    <property type="protein sequence ID" value="EJI85127.1"/>
    <property type="molecule type" value="Genomic_DNA"/>
</dbReference>
<dbReference type="Proteomes" id="UP000012043">
    <property type="component" value="Unassembled WGS sequence"/>
</dbReference>
<dbReference type="REBASE" id="53315">
    <property type="entry name" value="AaeB11ORF22270P"/>
</dbReference>
<accession>J2ID91</accession>
<protein>
    <submittedName>
        <fullName evidence="1">Uncharacterized protein</fullName>
    </submittedName>
</protein>
<sequence length="367" mass="42178">MIAVRSSCKEFAKFLKMSVTHCFVDCYSICSLFKIHRWRQRAGSSPALGTKFKFHNCYFSVIVHTRFYCMDFIVVAAPFELTLVEEKHEKIKKLYDSGLSPLDEISEIASQCLKLIANLKFDDYGSVGNKNYICYHELIYSRPIATELFISDPEEFEASWLDFIEKIDSENCSCQLEVLNIDRIIYTAIMSFAICYDIWKNSSRKTPGTHFEILLGSIFSRFFINHNRGKHISLPDGESLSTDICFSNKNEIFVFPAKTTTRERIVQPYAHQRILDSISPGQYRSILLCVSETQRDNKKKKVNDICVPGTIKLYQEHLSKLTGIYYLDPPVRYLSQDILKLVKVGSIGELLKSDLSNIIKLNQVGNE</sequence>
<evidence type="ECO:0000313" key="1">
    <source>
        <dbReference type="EMBL" id="EJI85127.1"/>
    </source>
</evidence>
<gene>
    <name evidence="1" type="ORF">AEST_22290</name>
</gene>
<evidence type="ECO:0000313" key="2">
    <source>
        <dbReference type="Proteomes" id="UP000012043"/>
    </source>
</evidence>
<dbReference type="PATRIC" id="fig|1197174.4.peg.2184"/>
<proteinExistence type="predicted"/>
<name>J2ID91_9ALTE</name>
<reference evidence="1 2" key="1">
    <citation type="journal article" date="2012" name="J. Bacteriol.">
        <title>Genome Sequence of Pectin-Degrading Alishewanella aestuarii Strain B11T, Isolated from Tidal Flat Sediment.</title>
        <authorList>
            <person name="Jung J."/>
            <person name="Choi S."/>
            <person name="Chun J."/>
            <person name="Park W."/>
        </authorList>
    </citation>
    <scope>NUCLEOTIDE SEQUENCE [LARGE SCALE GENOMIC DNA]</scope>
    <source>
        <strain evidence="1 2">B11</strain>
    </source>
</reference>